<dbReference type="InterPro" id="IPR058548">
    <property type="entry name" value="MlaB-like_STAS"/>
</dbReference>
<organism evidence="2 3">
    <name type="scientific">Modicisalibacter muralis</name>
    <dbReference type="NCBI Taxonomy" id="119000"/>
    <lineage>
        <taxon>Bacteria</taxon>
        <taxon>Pseudomonadati</taxon>
        <taxon>Pseudomonadota</taxon>
        <taxon>Gammaproteobacteria</taxon>
        <taxon>Oceanospirillales</taxon>
        <taxon>Halomonadaceae</taxon>
        <taxon>Modicisalibacter</taxon>
    </lineage>
</organism>
<dbReference type="Gene3D" id="3.30.750.24">
    <property type="entry name" value="STAS domain"/>
    <property type="match status" value="1"/>
</dbReference>
<dbReference type="OrthoDB" id="6174465at2"/>
<dbReference type="PROSITE" id="PS50801">
    <property type="entry name" value="STAS"/>
    <property type="match status" value="1"/>
</dbReference>
<dbReference type="AlphaFoldDB" id="A0A1G9LBQ7"/>
<sequence length="113" mass="11935">MKVLLDLDGVHLEVDGSVLAASGEADFDAAAALAASGCEWLREQPVGSAVCFDLCGVNRASSAALSVMLEWLRCVRDQRLEVEAVRLSPPLARLTAMAGLDRLLSLETPTPAL</sequence>
<dbReference type="EMBL" id="FNGI01000005">
    <property type="protein sequence ID" value="SDL59380.1"/>
    <property type="molecule type" value="Genomic_DNA"/>
</dbReference>
<dbReference type="Proteomes" id="UP000198654">
    <property type="component" value="Unassembled WGS sequence"/>
</dbReference>
<reference evidence="2 3" key="1">
    <citation type="submission" date="2016-10" db="EMBL/GenBank/DDBJ databases">
        <authorList>
            <person name="de Groot N.N."/>
        </authorList>
    </citation>
    <scope>NUCLEOTIDE SEQUENCE [LARGE SCALE GENOMIC DNA]</scope>
    <source>
        <strain evidence="2 3">DSM 14789</strain>
    </source>
</reference>
<proteinExistence type="predicted"/>
<dbReference type="RefSeq" id="WP_089728142.1">
    <property type="nucleotide sequence ID" value="NZ_FNGI01000005.1"/>
</dbReference>
<evidence type="ECO:0000259" key="1">
    <source>
        <dbReference type="PROSITE" id="PS50801"/>
    </source>
</evidence>
<name>A0A1G9LBQ7_9GAMM</name>
<dbReference type="Pfam" id="PF13466">
    <property type="entry name" value="STAS_2"/>
    <property type="match status" value="1"/>
</dbReference>
<evidence type="ECO:0000313" key="3">
    <source>
        <dbReference type="Proteomes" id="UP000198654"/>
    </source>
</evidence>
<dbReference type="SUPFAM" id="SSF52091">
    <property type="entry name" value="SpoIIaa-like"/>
    <property type="match status" value="1"/>
</dbReference>
<gene>
    <name evidence="2" type="ORF">SAMN05661010_02025</name>
</gene>
<protein>
    <submittedName>
        <fullName evidence="2">Phospholipid transport system transporter-binding protein</fullName>
    </submittedName>
</protein>
<keyword evidence="3" id="KW-1185">Reference proteome</keyword>
<dbReference type="STRING" id="119000.SAMN05661010_02025"/>
<evidence type="ECO:0000313" key="2">
    <source>
        <dbReference type="EMBL" id="SDL59380.1"/>
    </source>
</evidence>
<feature type="domain" description="STAS" evidence="1">
    <location>
        <begin position="18"/>
        <end position="113"/>
    </location>
</feature>
<accession>A0A1G9LBQ7</accession>
<dbReference type="InterPro" id="IPR036513">
    <property type="entry name" value="STAS_dom_sf"/>
</dbReference>
<dbReference type="InterPro" id="IPR002645">
    <property type="entry name" value="STAS_dom"/>
</dbReference>